<evidence type="ECO:0000313" key="1">
    <source>
        <dbReference type="EMBL" id="MDU0372030.1"/>
    </source>
</evidence>
<comment type="caution">
    <text evidence="1">The sequence shown here is derived from an EMBL/GenBank/DDBJ whole genome shotgun (WGS) entry which is preliminary data.</text>
</comment>
<organism evidence="1 2">
    <name type="scientific">Hymenobacter endophyticus</name>
    <dbReference type="NCBI Taxonomy" id="3076335"/>
    <lineage>
        <taxon>Bacteria</taxon>
        <taxon>Pseudomonadati</taxon>
        <taxon>Bacteroidota</taxon>
        <taxon>Cytophagia</taxon>
        <taxon>Cytophagales</taxon>
        <taxon>Hymenobacteraceae</taxon>
        <taxon>Hymenobacter</taxon>
    </lineage>
</organism>
<dbReference type="EMBL" id="JAWDJT010000012">
    <property type="protein sequence ID" value="MDU0372030.1"/>
    <property type="molecule type" value="Genomic_DNA"/>
</dbReference>
<reference evidence="1 2" key="1">
    <citation type="submission" date="2023-10" db="EMBL/GenBank/DDBJ databases">
        <title>Hymenobacter endophyticus sp. nov., an isolate from the leaf tissues of wheat.</title>
        <authorList>
            <person name="Dai Y."/>
        </authorList>
    </citation>
    <scope>NUCLEOTIDE SEQUENCE [LARGE SCALE GENOMIC DNA]</scope>
    <source>
        <strain evidence="1 2">ZK17L-C2</strain>
    </source>
</reference>
<name>A0ABU3TLF9_9BACT</name>
<evidence type="ECO:0000313" key="2">
    <source>
        <dbReference type="Proteomes" id="UP001250698"/>
    </source>
</evidence>
<dbReference type="Proteomes" id="UP001250698">
    <property type="component" value="Unassembled WGS sequence"/>
</dbReference>
<keyword evidence="2" id="KW-1185">Reference proteome</keyword>
<protein>
    <submittedName>
        <fullName evidence="1">Uncharacterized protein</fullName>
    </submittedName>
</protein>
<accession>A0ABU3TLF9</accession>
<proteinExistence type="predicted"/>
<gene>
    <name evidence="1" type="ORF">ROI90_16615</name>
</gene>
<dbReference type="RefSeq" id="WP_315999488.1">
    <property type="nucleotide sequence ID" value="NZ_JAWDJT010000012.1"/>
</dbReference>
<sequence>MSLLEKIVRGLPVSPDIQQALTSPDLLRKHALYLRLPHLLAPAYGPVTPQQLEQLSAYGYLYFRFLVEFDQVLDQAGHQPLSAAATGRIFEFCAVYEAAIRGLSALFPEADPFWNHFAQCKREYAGSNRQEKTLAATRPAFTAAMFEELAAGKSAACYAMVHALDSLSGRSQPSTPLLTCLRHVHIGLQCLDDVDDFVQDLHHRQYTFAHYGVISENGINSTLRPGKGT</sequence>